<dbReference type="Proteomes" id="UP000274556">
    <property type="component" value="Unassembled WGS sequence"/>
</dbReference>
<keyword evidence="2" id="KW-1185">Reference proteome</keyword>
<evidence type="ECO:0000313" key="1">
    <source>
        <dbReference type="EMBL" id="RKT44355.1"/>
    </source>
</evidence>
<organism evidence="1 2">
    <name type="scientific">Thiocapsa rosea</name>
    <dbReference type="NCBI Taxonomy" id="69360"/>
    <lineage>
        <taxon>Bacteria</taxon>
        <taxon>Pseudomonadati</taxon>
        <taxon>Pseudomonadota</taxon>
        <taxon>Gammaproteobacteria</taxon>
        <taxon>Chromatiales</taxon>
        <taxon>Chromatiaceae</taxon>
        <taxon>Thiocapsa</taxon>
    </lineage>
</organism>
<accession>A0A495V756</accession>
<protein>
    <submittedName>
        <fullName evidence="1">Uncharacterized protein</fullName>
    </submittedName>
</protein>
<reference evidence="1 2" key="1">
    <citation type="submission" date="2018-10" db="EMBL/GenBank/DDBJ databases">
        <title>Genomic Encyclopedia of Archaeal and Bacterial Type Strains, Phase II (KMG-II): from individual species to whole genera.</title>
        <authorList>
            <person name="Goeker M."/>
        </authorList>
    </citation>
    <scope>NUCLEOTIDE SEQUENCE [LARGE SCALE GENOMIC DNA]</scope>
    <source>
        <strain evidence="1 2">DSM 235</strain>
    </source>
</reference>
<evidence type="ECO:0000313" key="2">
    <source>
        <dbReference type="Proteomes" id="UP000274556"/>
    </source>
</evidence>
<comment type="caution">
    <text evidence="1">The sequence shown here is derived from an EMBL/GenBank/DDBJ whole genome shotgun (WGS) entry which is preliminary data.</text>
</comment>
<gene>
    <name evidence="1" type="ORF">BDD21_1734</name>
</gene>
<dbReference type="EMBL" id="RBXL01000001">
    <property type="protein sequence ID" value="RKT44355.1"/>
    <property type="molecule type" value="Genomic_DNA"/>
</dbReference>
<sequence length="94" mass="10654">MEDGTVLCDGAFETERLLLPDDVREELLAHAKLLQRCGPSPRRPAVETRKGSRYAKFRASARCATLDPWRDASMLPTVCPFSEAELLDDDYWPE</sequence>
<proteinExistence type="predicted"/>
<dbReference type="AlphaFoldDB" id="A0A495V756"/>
<name>A0A495V756_9GAMM</name>